<reference evidence="1 2" key="1">
    <citation type="journal article" date="2013" name="Genome Biol.">
        <title>Genomic analysis reveals key aspects of prokaryotic symbiosis in the phototrophic consortium "Chlorochromatium aggregatum".</title>
        <authorList>
            <person name="Liu Z."/>
            <person name="Muller J."/>
            <person name="Li T."/>
            <person name="Alvey R.M."/>
            <person name="Vogl K."/>
            <person name="Frigaard N.U."/>
            <person name="Rockwell N.C."/>
            <person name="Boyd E.S."/>
            <person name="Tomsho L.P."/>
            <person name="Schuster S.C."/>
            <person name="Henke P."/>
            <person name="Rohde M."/>
            <person name="Overmann J."/>
            <person name="Bryant D.A."/>
        </authorList>
    </citation>
    <scope>NUCLEOTIDE SEQUENCE [LARGE SCALE GENOMIC DNA]</scope>
    <source>
        <strain evidence="1">CR</strain>
    </source>
</reference>
<proteinExistence type="predicted"/>
<dbReference type="Proteomes" id="UP000017184">
    <property type="component" value="Chromosome"/>
</dbReference>
<keyword evidence="2" id="KW-1185">Reference proteome</keyword>
<sequence>MLTMNPFENLCSGAFADLLYRLDGTARKAIDKAPRPPEWLVGEAQRKVIAAVNHVLGGCPVATERLRSHAGRVLVVEWPPFRVAVSLSTAGMFEWVPESTRSDLVLTLADPSLPAVLCAVARREKPSLRIEGDVALASDVHEAFRQLRWNAEEDLSCLVGPTCARNVVGLAREVGQGLRAFVQSVQGVPGFAGTPHAAPHKG</sequence>
<accession>U5N860</accession>
<dbReference type="AlphaFoldDB" id="U5N860"/>
<dbReference type="HOGENOM" id="CLU_097456_0_0_4"/>
<gene>
    <name evidence="1" type="ORF">Cenrod_0216</name>
</gene>
<organism evidence="1 2">
    <name type="scientific">Candidatus Symbiobacter mobilis CR</name>
    <dbReference type="NCBI Taxonomy" id="946483"/>
    <lineage>
        <taxon>Bacteria</taxon>
        <taxon>Pseudomonadati</taxon>
        <taxon>Pseudomonadota</taxon>
        <taxon>Betaproteobacteria</taxon>
        <taxon>Burkholderiales</taxon>
        <taxon>Comamonadaceae</taxon>
    </lineage>
</organism>
<dbReference type="EMBL" id="CP004885">
    <property type="protein sequence ID" value="AGX86344.1"/>
    <property type="molecule type" value="Genomic_DNA"/>
</dbReference>
<evidence type="ECO:0000313" key="2">
    <source>
        <dbReference type="Proteomes" id="UP000017184"/>
    </source>
</evidence>
<dbReference type="eggNOG" id="COG3165">
    <property type="taxonomic scope" value="Bacteria"/>
</dbReference>
<dbReference type="STRING" id="946483.Cenrod_0216"/>
<dbReference type="KEGG" id="cbx:Cenrod_0216"/>
<name>U5N860_9BURK</name>
<evidence type="ECO:0008006" key="3">
    <source>
        <dbReference type="Google" id="ProtNLM"/>
    </source>
</evidence>
<evidence type="ECO:0000313" key="1">
    <source>
        <dbReference type="EMBL" id="AGX86344.1"/>
    </source>
</evidence>
<protein>
    <recommendedName>
        <fullName evidence="3">Ubiquinone biosynthesis protein UbiJ</fullName>
    </recommendedName>
</protein>